<reference evidence="1 2" key="1">
    <citation type="submission" date="2016-04" db="EMBL/GenBank/DDBJ databases">
        <title>The genome of Intoshia linei affirms orthonectids as highly simplified spiralians.</title>
        <authorList>
            <person name="Mikhailov K.V."/>
            <person name="Slusarev G.S."/>
            <person name="Nikitin M.A."/>
            <person name="Logacheva M.D."/>
            <person name="Penin A."/>
            <person name="Aleoshin V."/>
            <person name="Panchin Y.V."/>
        </authorList>
    </citation>
    <scope>NUCLEOTIDE SEQUENCE [LARGE SCALE GENOMIC DNA]</scope>
    <source>
        <strain evidence="1">Intl2013</strain>
        <tissue evidence="1">Whole animal</tissue>
    </source>
</reference>
<comment type="caution">
    <text evidence="1">The sequence shown here is derived from an EMBL/GenBank/DDBJ whole genome shotgun (WGS) entry which is preliminary data.</text>
</comment>
<sequence length="66" mass="7482">MEKDYQNKITRVTTLSEVEEFINLSENIKNVVILPLAAGDMGDLDSDLEFSVENGEHEMNQLVNLK</sequence>
<evidence type="ECO:0000313" key="1">
    <source>
        <dbReference type="EMBL" id="OAF63896.1"/>
    </source>
</evidence>
<organism evidence="1 2">
    <name type="scientific">Intoshia linei</name>
    <dbReference type="NCBI Taxonomy" id="1819745"/>
    <lineage>
        <taxon>Eukaryota</taxon>
        <taxon>Metazoa</taxon>
        <taxon>Spiralia</taxon>
        <taxon>Lophotrochozoa</taxon>
        <taxon>Mesozoa</taxon>
        <taxon>Orthonectida</taxon>
        <taxon>Rhopaluridae</taxon>
        <taxon>Intoshia</taxon>
    </lineage>
</organism>
<proteinExistence type="predicted"/>
<evidence type="ECO:0000313" key="2">
    <source>
        <dbReference type="Proteomes" id="UP000078046"/>
    </source>
</evidence>
<name>A0A177APE9_9BILA</name>
<dbReference type="OrthoDB" id="5920684at2759"/>
<keyword evidence="2" id="KW-1185">Reference proteome</keyword>
<dbReference type="EMBL" id="LWCA01002397">
    <property type="protein sequence ID" value="OAF63896.1"/>
    <property type="molecule type" value="Genomic_DNA"/>
</dbReference>
<gene>
    <name evidence="1" type="ORF">A3Q56_08402</name>
</gene>
<dbReference type="AlphaFoldDB" id="A0A177APE9"/>
<accession>A0A177APE9</accession>
<protein>
    <submittedName>
        <fullName evidence="1">Uncharacterized protein</fullName>
    </submittedName>
</protein>
<dbReference type="Proteomes" id="UP000078046">
    <property type="component" value="Unassembled WGS sequence"/>
</dbReference>